<dbReference type="InterPro" id="IPR043504">
    <property type="entry name" value="Peptidase_S1_PA_chymotrypsin"/>
</dbReference>
<evidence type="ECO:0000256" key="7">
    <source>
        <dbReference type="ARBA" id="ARBA00055534"/>
    </source>
</evidence>
<dbReference type="SMART" id="SM00680">
    <property type="entry name" value="CLIP"/>
    <property type="match status" value="1"/>
</dbReference>
<proteinExistence type="inferred from homology"/>
<keyword evidence="9" id="KW-0720">Serine protease</keyword>
<keyword evidence="9" id="KW-0378">Hydrolase</keyword>
<sequence>MFKLVLLCVVFALNEAAYEGDLCVANGLTGKCINVNNCKTAIQDIKNKKNPELCSFSGVDPIVCCLDNVVKTIHNKPILTTTKRPVSKPVDSEYVPPVYDYYSTDSMGACEAISLDRTSKKTGKKAFDKCIEYQEKYVYPCERGVDLLGGLSRSSKCHHSADDLITGGVDAAQHEFPHMALIGFVIDGELEWLCGATVISERFVITAAHCTNYKGPPTSVLIGALRRSDEFYKNKIYKIGDIILHPRYVRSSRYNDIALIKTQKTIKLDQFVVPACLHTGDAVKDDLVIATGWGLTAEEGNNSEILQKVTLEKFMPAQCAKKYYPVRVSLEKGYDAKTQMCYGHKSASKDTCLGDSGGPIQIKSKKIECMYTIVGVTSFGGVCGVREPGIYTRVAHYVSWIENVVWPN</sequence>
<evidence type="ECO:0000313" key="13">
    <source>
        <dbReference type="RefSeq" id="XP_026744116.1"/>
    </source>
</evidence>
<accession>A0A7E5WVC5</accession>
<dbReference type="SUPFAM" id="SSF50494">
    <property type="entry name" value="Trypsin-like serine proteases"/>
    <property type="match status" value="1"/>
</dbReference>
<dbReference type="PANTHER" id="PTHR24260">
    <property type="match status" value="1"/>
</dbReference>
<evidence type="ECO:0000259" key="11">
    <source>
        <dbReference type="PROSITE" id="PS50240"/>
    </source>
</evidence>
<dbReference type="GO" id="GO:0005576">
    <property type="term" value="C:extracellular region"/>
    <property type="evidence" value="ECO:0007669"/>
    <property type="project" value="UniProtKB-SubCell"/>
</dbReference>
<dbReference type="GO" id="GO:0004252">
    <property type="term" value="F:serine-type endopeptidase activity"/>
    <property type="evidence" value="ECO:0007669"/>
    <property type="project" value="InterPro"/>
</dbReference>
<dbReference type="Proteomes" id="UP000322000">
    <property type="component" value="Chromosome 26"/>
</dbReference>
<keyword evidence="9" id="KW-0645">Protease</keyword>
<evidence type="ECO:0000256" key="3">
    <source>
        <dbReference type="ARBA" id="ARBA00022729"/>
    </source>
</evidence>
<dbReference type="FunCoup" id="A0A7E5WVC5">
    <property type="interactions" value="29"/>
</dbReference>
<dbReference type="InterPro" id="IPR009003">
    <property type="entry name" value="Peptidase_S1_PA"/>
</dbReference>
<keyword evidence="12" id="KW-1185">Reference proteome</keyword>
<dbReference type="AlphaFoldDB" id="A0A7E5WVC5"/>
<dbReference type="InParanoid" id="A0A7E5WVC5"/>
<evidence type="ECO:0000256" key="5">
    <source>
        <dbReference type="ARBA" id="ARBA00023240"/>
    </source>
</evidence>
<dbReference type="GO" id="GO:0090729">
    <property type="term" value="F:toxin activity"/>
    <property type="evidence" value="ECO:0007669"/>
    <property type="project" value="UniProtKB-KW"/>
</dbReference>
<dbReference type="FunFam" id="2.40.10.10:FF:000068">
    <property type="entry name" value="transmembrane protease serine 2"/>
    <property type="match status" value="1"/>
</dbReference>
<dbReference type="PANTHER" id="PTHR24260:SF147">
    <property type="entry name" value="EG:BACR7A4.3 PROTEIN-RELATED"/>
    <property type="match status" value="1"/>
</dbReference>
<organism evidence="12 13">
    <name type="scientific">Trichoplusia ni</name>
    <name type="common">Cabbage looper</name>
    <dbReference type="NCBI Taxonomy" id="7111"/>
    <lineage>
        <taxon>Eukaryota</taxon>
        <taxon>Metazoa</taxon>
        <taxon>Ecdysozoa</taxon>
        <taxon>Arthropoda</taxon>
        <taxon>Hexapoda</taxon>
        <taxon>Insecta</taxon>
        <taxon>Pterygota</taxon>
        <taxon>Neoptera</taxon>
        <taxon>Endopterygota</taxon>
        <taxon>Lepidoptera</taxon>
        <taxon>Glossata</taxon>
        <taxon>Ditrysia</taxon>
        <taxon>Noctuoidea</taxon>
        <taxon>Noctuidae</taxon>
        <taxon>Plusiinae</taxon>
        <taxon>Trichoplusia</taxon>
    </lineage>
</organism>
<comment type="function">
    <text evidence="7">Fibrinolytic activity; shows preferential cleavage of Arg-Gly bonds in all three fibrinogen chains. Contact with the caterpillars causes severe bleeding, due the anticoagulant effect of the protein.</text>
</comment>
<gene>
    <name evidence="13" type="primary">LOC113505544</name>
</gene>
<dbReference type="GO" id="GO:0006508">
    <property type="term" value="P:proteolysis"/>
    <property type="evidence" value="ECO:0007669"/>
    <property type="project" value="UniProtKB-KW"/>
</dbReference>
<dbReference type="SMART" id="SM00020">
    <property type="entry name" value="Tryp_SPc"/>
    <property type="match status" value="1"/>
</dbReference>
<dbReference type="InterPro" id="IPR018114">
    <property type="entry name" value="TRYPSIN_HIS"/>
</dbReference>
<feature type="domain" description="Peptidase S1" evidence="11">
    <location>
        <begin position="165"/>
        <end position="406"/>
    </location>
</feature>
<dbReference type="InterPro" id="IPR022700">
    <property type="entry name" value="CLIP"/>
</dbReference>
<keyword evidence="5" id="KW-1199">Hemostasis impairing toxin</keyword>
<dbReference type="KEGG" id="tnl:113505544"/>
<dbReference type="PROSITE" id="PS00135">
    <property type="entry name" value="TRYPSIN_SER"/>
    <property type="match status" value="1"/>
</dbReference>
<dbReference type="OrthoDB" id="6339452at2759"/>
<protein>
    <submittedName>
        <fullName evidence="13">Serine protease snake-like</fullName>
    </submittedName>
</protein>
<feature type="signal peptide" evidence="10">
    <location>
        <begin position="1"/>
        <end position="16"/>
    </location>
</feature>
<evidence type="ECO:0000256" key="2">
    <source>
        <dbReference type="ARBA" id="ARBA00022656"/>
    </source>
</evidence>
<reference evidence="13" key="1">
    <citation type="submission" date="2025-08" db="UniProtKB">
        <authorList>
            <consortium name="RefSeq"/>
        </authorList>
    </citation>
    <scope>IDENTIFICATION</scope>
</reference>
<keyword evidence="8" id="KW-1205">Fibrinolytic toxin</keyword>
<dbReference type="PROSITE" id="PS00134">
    <property type="entry name" value="TRYPSIN_HIS"/>
    <property type="match status" value="1"/>
</dbReference>
<evidence type="ECO:0000256" key="9">
    <source>
        <dbReference type="RuleBase" id="RU363034"/>
    </source>
</evidence>
<dbReference type="PRINTS" id="PR00722">
    <property type="entry name" value="CHYMOTRYPSIN"/>
</dbReference>
<dbReference type="RefSeq" id="XP_026744116.1">
    <property type="nucleotide sequence ID" value="XM_026888315.1"/>
</dbReference>
<evidence type="ECO:0000256" key="10">
    <source>
        <dbReference type="SAM" id="SignalP"/>
    </source>
</evidence>
<dbReference type="GeneID" id="113505544"/>
<comment type="similarity">
    <text evidence="6">Belongs to the peptidase S1 family. CLIP subfamily.</text>
</comment>
<dbReference type="InterPro" id="IPR001314">
    <property type="entry name" value="Peptidase_S1A"/>
</dbReference>
<evidence type="ECO:0000256" key="8">
    <source>
        <dbReference type="ARBA" id="ARBA00084094"/>
    </source>
</evidence>
<name>A0A7E5WVC5_TRINI</name>
<dbReference type="InterPro" id="IPR001254">
    <property type="entry name" value="Trypsin_dom"/>
</dbReference>
<evidence type="ECO:0000256" key="4">
    <source>
        <dbReference type="ARBA" id="ARBA00023157"/>
    </source>
</evidence>
<dbReference type="PROSITE" id="PS50240">
    <property type="entry name" value="TRYPSIN_DOM"/>
    <property type="match status" value="1"/>
</dbReference>
<dbReference type="Pfam" id="PF00089">
    <property type="entry name" value="Trypsin"/>
    <property type="match status" value="1"/>
</dbReference>
<keyword evidence="2" id="KW-0800">Toxin</keyword>
<keyword evidence="3 10" id="KW-0732">Signal</keyword>
<feature type="chain" id="PRO_5028903674" evidence="10">
    <location>
        <begin position="17"/>
        <end position="408"/>
    </location>
</feature>
<keyword evidence="4" id="KW-1015">Disulfide bond</keyword>
<dbReference type="CDD" id="cd00190">
    <property type="entry name" value="Tryp_SPc"/>
    <property type="match status" value="1"/>
</dbReference>
<evidence type="ECO:0000256" key="1">
    <source>
        <dbReference type="ARBA" id="ARBA00004239"/>
    </source>
</evidence>
<evidence type="ECO:0000256" key="6">
    <source>
        <dbReference type="ARBA" id="ARBA00024195"/>
    </source>
</evidence>
<dbReference type="InterPro" id="IPR051333">
    <property type="entry name" value="CLIP_Serine_Protease"/>
</dbReference>
<dbReference type="Gene3D" id="2.40.10.10">
    <property type="entry name" value="Trypsin-like serine proteases"/>
    <property type="match status" value="1"/>
</dbReference>
<comment type="subcellular location">
    <subcellularLocation>
        <location evidence="1">Secreted</location>
        <location evidence="1">Extracellular space</location>
    </subcellularLocation>
</comment>
<evidence type="ECO:0000313" key="12">
    <source>
        <dbReference type="Proteomes" id="UP000322000"/>
    </source>
</evidence>
<dbReference type="InterPro" id="IPR033116">
    <property type="entry name" value="TRYPSIN_SER"/>
</dbReference>